<feature type="signal peptide" evidence="1">
    <location>
        <begin position="1"/>
        <end position="20"/>
    </location>
</feature>
<evidence type="ECO:0000313" key="3">
    <source>
        <dbReference type="Proteomes" id="UP000681356"/>
    </source>
</evidence>
<keyword evidence="3" id="KW-1185">Reference proteome</keyword>
<evidence type="ECO:0000313" key="2">
    <source>
        <dbReference type="EMBL" id="MBS0126325.1"/>
    </source>
</evidence>
<name>A0A8J7WEU8_9RHOB</name>
<accession>A0A8J7WEU8</accession>
<protein>
    <submittedName>
        <fullName evidence="2">Dihydrodipicolinate reductase</fullName>
    </submittedName>
</protein>
<keyword evidence="1" id="KW-0732">Signal</keyword>
<reference evidence="2" key="1">
    <citation type="submission" date="2021-04" db="EMBL/GenBank/DDBJ databases">
        <authorList>
            <person name="Yoon J."/>
        </authorList>
    </citation>
    <scope>NUCLEOTIDE SEQUENCE</scope>
    <source>
        <strain evidence="2">KMU-90</strain>
    </source>
</reference>
<dbReference type="Proteomes" id="UP000681356">
    <property type="component" value="Unassembled WGS sequence"/>
</dbReference>
<dbReference type="RefSeq" id="WP_212538292.1">
    <property type="nucleotide sequence ID" value="NZ_JAGTUU010000009.1"/>
</dbReference>
<proteinExistence type="predicted"/>
<evidence type="ECO:0000256" key="1">
    <source>
        <dbReference type="SAM" id="SignalP"/>
    </source>
</evidence>
<dbReference type="EMBL" id="JAGTUU010000009">
    <property type="protein sequence ID" value="MBS0126325.1"/>
    <property type="molecule type" value="Genomic_DNA"/>
</dbReference>
<comment type="caution">
    <text evidence="2">The sequence shown here is derived from an EMBL/GenBank/DDBJ whole genome shotgun (WGS) entry which is preliminary data.</text>
</comment>
<sequence length="117" mass="12773">MRGLFLALGLTLAQATPALAEFATVTDRDTFIRLVNGKVLTRPLVKLRVAPDGSIAGKGAGWDVNGAWTWKNGYFCRDLIWGGDDLGYNCQRVLANGNQIRFVADQGQGDSADFRLR</sequence>
<gene>
    <name evidence="2" type="ORF">KB874_19765</name>
</gene>
<organism evidence="2 3">
    <name type="scientific">Thetidibacter halocola</name>
    <dbReference type="NCBI Taxonomy" id="2827239"/>
    <lineage>
        <taxon>Bacteria</taxon>
        <taxon>Pseudomonadati</taxon>
        <taxon>Pseudomonadota</taxon>
        <taxon>Alphaproteobacteria</taxon>
        <taxon>Rhodobacterales</taxon>
        <taxon>Roseobacteraceae</taxon>
        <taxon>Thetidibacter</taxon>
    </lineage>
</organism>
<feature type="chain" id="PRO_5035157385" evidence="1">
    <location>
        <begin position="21"/>
        <end position="117"/>
    </location>
</feature>
<dbReference type="AlphaFoldDB" id="A0A8J7WEU8"/>